<proteinExistence type="predicted"/>
<protein>
    <submittedName>
        <fullName evidence="1">Family transcriptional regulator</fullName>
    </submittedName>
</protein>
<dbReference type="PATRIC" id="fig|408015.6.peg.2180"/>
<gene>
    <name evidence="1" type="ORF">SXIM_21480</name>
</gene>
<sequence length="198" mass="21443">MAGGPLPMWETVLSLHRLQRGDGGPLLKQWRRSVCPGLPRAWKPLAALVPPQGYFPDFLTPPQAALDEALDRILHTPRAELGRDMGALAQERAPSPWIRDLGESRIPALAALGAAVTAYHRTAIAPYWDAILAQARHSRTRAAEAALGEGTTGMLTSLPLPAHWRGGSWRSPTRWSRTSTSRAADCCWSPLSSACAQA</sequence>
<dbReference type="EMBL" id="CP009922">
    <property type="protein sequence ID" value="AKG43532.1"/>
    <property type="molecule type" value="Genomic_DNA"/>
</dbReference>
<evidence type="ECO:0000313" key="2">
    <source>
        <dbReference type="Proteomes" id="UP000034034"/>
    </source>
</evidence>
<dbReference type="STRING" id="408015.SXIM_21480"/>
<dbReference type="KEGG" id="sxi:SXIM_21480"/>
<dbReference type="Proteomes" id="UP000034034">
    <property type="component" value="Chromosome"/>
</dbReference>
<reference evidence="1" key="1">
    <citation type="submission" date="2019-08" db="EMBL/GenBank/DDBJ databases">
        <title>Complete genome sequence of a mangrove-derived Streptomyces xiamenensis.</title>
        <authorList>
            <person name="Xu J."/>
        </authorList>
    </citation>
    <scope>NUCLEOTIDE SEQUENCE</scope>
    <source>
        <strain evidence="1">318</strain>
    </source>
</reference>
<keyword evidence="2" id="KW-1185">Reference proteome</keyword>
<organism evidence="1 2">
    <name type="scientific">Streptomyces xiamenensis</name>
    <dbReference type="NCBI Taxonomy" id="408015"/>
    <lineage>
        <taxon>Bacteria</taxon>
        <taxon>Bacillati</taxon>
        <taxon>Actinomycetota</taxon>
        <taxon>Actinomycetes</taxon>
        <taxon>Kitasatosporales</taxon>
        <taxon>Streptomycetaceae</taxon>
        <taxon>Streptomyces</taxon>
    </lineage>
</organism>
<evidence type="ECO:0000313" key="1">
    <source>
        <dbReference type="EMBL" id="AKG43532.1"/>
    </source>
</evidence>
<dbReference type="HOGENOM" id="CLU_1377491_0_0_11"/>
<name>A0A0F7FUQ0_9ACTN</name>
<dbReference type="AlphaFoldDB" id="A0A0F7FUQ0"/>
<accession>A0A0F7FUQ0</accession>